<dbReference type="SUPFAM" id="SSF75217">
    <property type="entry name" value="alpha/beta knot"/>
    <property type="match status" value="1"/>
</dbReference>
<dbReference type="InterPro" id="IPR001537">
    <property type="entry name" value="SpoU_MeTrfase"/>
</dbReference>
<proteinExistence type="inferred from homology"/>
<dbReference type="SUPFAM" id="SSF55315">
    <property type="entry name" value="L30e-like"/>
    <property type="match status" value="1"/>
</dbReference>
<dbReference type="InterPro" id="IPR013123">
    <property type="entry name" value="SpoU_subst-bd"/>
</dbReference>
<dbReference type="Proteomes" id="UP000824243">
    <property type="component" value="Unassembled WGS sequence"/>
</dbReference>
<evidence type="ECO:0000256" key="3">
    <source>
        <dbReference type="ARBA" id="ARBA00022679"/>
    </source>
</evidence>
<dbReference type="InterPro" id="IPR029064">
    <property type="entry name" value="Ribosomal_eL30-like_sf"/>
</dbReference>
<dbReference type="SMART" id="SM00967">
    <property type="entry name" value="SpoU_sub_bind"/>
    <property type="match status" value="1"/>
</dbReference>
<dbReference type="GO" id="GO:0006396">
    <property type="term" value="P:RNA processing"/>
    <property type="evidence" value="ECO:0007669"/>
    <property type="project" value="InterPro"/>
</dbReference>
<evidence type="ECO:0000256" key="2">
    <source>
        <dbReference type="ARBA" id="ARBA00022603"/>
    </source>
</evidence>
<comment type="similarity">
    <text evidence="1">Belongs to the class IV-like SAM-binding methyltransferase superfamily. RNA methyltransferase TrmH family.</text>
</comment>
<sequence length="267" mass="29340">MITSTANAQIKELIRLMKKSRAREEAGVFIVEGPRMAGELTGDPAWKERIGRIYLSESYAEKHKEEAHKLGGICRTEILADHVFAHVSDTKTPQGILAVVKRREYGLEDITGRQQGDPLVIVLDQLQDPGNLGTIFRTAEAAGATGILLSRDCVDIYNPKVIRSTMGAVFRLPFLYVDDLPGAIGELKAEGIRVFAAHLEGKNAYDREDYSRGTAFLIGNEGNGLRDEVAECADCRVRIPMQGRAESLNAAVAAAVLMFEAGRQRRQ</sequence>
<feature type="domain" description="RNA 2-O ribose methyltransferase substrate binding" evidence="4">
    <location>
        <begin position="30"/>
        <end position="106"/>
    </location>
</feature>
<dbReference type="Pfam" id="PF00588">
    <property type="entry name" value="SpoU_methylase"/>
    <property type="match status" value="1"/>
</dbReference>
<name>A0A9D2ARX8_9FIRM</name>
<dbReference type="GO" id="GO:0008173">
    <property type="term" value="F:RNA methyltransferase activity"/>
    <property type="evidence" value="ECO:0007669"/>
    <property type="project" value="InterPro"/>
</dbReference>
<dbReference type="PANTHER" id="PTHR43191:SF2">
    <property type="entry name" value="RRNA METHYLTRANSFERASE 3, MITOCHONDRIAL"/>
    <property type="match status" value="1"/>
</dbReference>
<reference evidence="5" key="2">
    <citation type="submission" date="2021-04" db="EMBL/GenBank/DDBJ databases">
        <authorList>
            <person name="Gilroy R."/>
        </authorList>
    </citation>
    <scope>NUCLEOTIDE SEQUENCE</scope>
    <source>
        <strain evidence="5">ChiSjej5B23-15282</strain>
    </source>
</reference>
<keyword evidence="2 5" id="KW-0489">Methyltransferase</keyword>
<evidence type="ECO:0000256" key="1">
    <source>
        <dbReference type="ARBA" id="ARBA00007228"/>
    </source>
</evidence>
<evidence type="ECO:0000259" key="4">
    <source>
        <dbReference type="SMART" id="SM00967"/>
    </source>
</evidence>
<keyword evidence="3" id="KW-0808">Transferase</keyword>
<dbReference type="Gene3D" id="3.40.1280.10">
    <property type="match status" value="1"/>
</dbReference>
<gene>
    <name evidence="5" type="ORF">H9981_03650</name>
</gene>
<dbReference type="GO" id="GO:0005737">
    <property type="term" value="C:cytoplasm"/>
    <property type="evidence" value="ECO:0007669"/>
    <property type="project" value="UniProtKB-ARBA"/>
</dbReference>
<dbReference type="GO" id="GO:0032259">
    <property type="term" value="P:methylation"/>
    <property type="evidence" value="ECO:0007669"/>
    <property type="project" value="UniProtKB-KW"/>
</dbReference>
<dbReference type="CDD" id="cd18095">
    <property type="entry name" value="SpoU-like_rRNA-MTase"/>
    <property type="match status" value="1"/>
</dbReference>
<evidence type="ECO:0000313" key="5">
    <source>
        <dbReference type="EMBL" id="HIX48097.1"/>
    </source>
</evidence>
<dbReference type="Gene3D" id="3.30.1330.30">
    <property type="match status" value="1"/>
</dbReference>
<organism evidence="5 6">
    <name type="scientific">Candidatus Mediterraneibacter caccavium</name>
    <dbReference type="NCBI Taxonomy" id="2838661"/>
    <lineage>
        <taxon>Bacteria</taxon>
        <taxon>Bacillati</taxon>
        <taxon>Bacillota</taxon>
        <taxon>Clostridia</taxon>
        <taxon>Lachnospirales</taxon>
        <taxon>Lachnospiraceae</taxon>
        <taxon>Mediterraneibacter</taxon>
    </lineage>
</organism>
<dbReference type="InterPro" id="IPR053888">
    <property type="entry name" value="MRM3-like_sub_bind"/>
</dbReference>
<dbReference type="EMBL" id="DXFA01000069">
    <property type="protein sequence ID" value="HIX48097.1"/>
    <property type="molecule type" value="Genomic_DNA"/>
</dbReference>
<protein>
    <submittedName>
        <fullName evidence="5">RNA methyltransferase</fullName>
    </submittedName>
</protein>
<dbReference type="GO" id="GO:0003723">
    <property type="term" value="F:RNA binding"/>
    <property type="evidence" value="ECO:0007669"/>
    <property type="project" value="InterPro"/>
</dbReference>
<dbReference type="InterPro" id="IPR029028">
    <property type="entry name" value="Alpha/beta_knot_MTases"/>
</dbReference>
<reference evidence="5" key="1">
    <citation type="journal article" date="2021" name="PeerJ">
        <title>Extensive microbial diversity within the chicken gut microbiome revealed by metagenomics and culture.</title>
        <authorList>
            <person name="Gilroy R."/>
            <person name="Ravi A."/>
            <person name="Getino M."/>
            <person name="Pursley I."/>
            <person name="Horton D.L."/>
            <person name="Alikhan N.F."/>
            <person name="Baker D."/>
            <person name="Gharbi K."/>
            <person name="Hall N."/>
            <person name="Watson M."/>
            <person name="Adriaenssens E.M."/>
            <person name="Foster-Nyarko E."/>
            <person name="Jarju S."/>
            <person name="Secka A."/>
            <person name="Antonio M."/>
            <person name="Oren A."/>
            <person name="Chaudhuri R.R."/>
            <person name="La Ragione R."/>
            <person name="Hildebrand F."/>
            <person name="Pallen M.J."/>
        </authorList>
    </citation>
    <scope>NUCLEOTIDE SEQUENCE</scope>
    <source>
        <strain evidence="5">ChiSjej5B23-15282</strain>
    </source>
</reference>
<evidence type="ECO:0000313" key="6">
    <source>
        <dbReference type="Proteomes" id="UP000824243"/>
    </source>
</evidence>
<comment type="caution">
    <text evidence="5">The sequence shown here is derived from an EMBL/GenBank/DDBJ whole genome shotgun (WGS) entry which is preliminary data.</text>
</comment>
<dbReference type="Pfam" id="PF22435">
    <property type="entry name" value="MRM3-like_sub_bind"/>
    <property type="match status" value="1"/>
</dbReference>
<dbReference type="PANTHER" id="PTHR43191">
    <property type="entry name" value="RRNA METHYLTRANSFERASE 3"/>
    <property type="match status" value="1"/>
</dbReference>
<dbReference type="InterPro" id="IPR051259">
    <property type="entry name" value="rRNA_Methyltransferase"/>
</dbReference>
<accession>A0A9D2ARX8</accession>
<dbReference type="AlphaFoldDB" id="A0A9D2ARX8"/>
<dbReference type="InterPro" id="IPR029026">
    <property type="entry name" value="tRNA_m1G_MTases_N"/>
</dbReference>